<evidence type="ECO:0000259" key="1">
    <source>
        <dbReference type="Pfam" id="PF14353"/>
    </source>
</evidence>
<accession>A0A9D2BP91</accession>
<reference evidence="2" key="1">
    <citation type="journal article" date="2021" name="PeerJ">
        <title>Extensive microbial diversity within the chicken gut microbiome revealed by metagenomics and culture.</title>
        <authorList>
            <person name="Gilroy R."/>
            <person name="Ravi A."/>
            <person name="Getino M."/>
            <person name="Pursley I."/>
            <person name="Horton D.L."/>
            <person name="Alikhan N.F."/>
            <person name="Baker D."/>
            <person name="Gharbi K."/>
            <person name="Hall N."/>
            <person name="Watson M."/>
            <person name="Adriaenssens E.M."/>
            <person name="Foster-Nyarko E."/>
            <person name="Jarju S."/>
            <person name="Secka A."/>
            <person name="Antonio M."/>
            <person name="Oren A."/>
            <person name="Chaudhuri R.R."/>
            <person name="La Ragione R."/>
            <person name="Hildebrand F."/>
            <person name="Pallen M.J."/>
        </authorList>
    </citation>
    <scope>NUCLEOTIDE SEQUENCE</scope>
    <source>
        <strain evidence="2">ChiGjej1B1-14440</strain>
    </source>
</reference>
<proteinExistence type="predicted"/>
<name>A0A9D2BP91_9FIRM</name>
<feature type="domain" description="CpXC" evidence="1">
    <location>
        <begin position="9"/>
        <end position="123"/>
    </location>
</feature>
<protein>
    <submittedName>
        <fullName evidence="2">CpXC domain-containing protein</fullName>
    </submittedName>
</protein>
<dbReference type="Pfam" id="PF14353">
    <property type="entry name" value="CpXC"/>
    <property type="match status" value="1"/>
</dbReference>
<sequence>MLNKIKLEISCVHCLQSSQKEIYPIINGVTDIKAKNSIMDEELFLYYCPHCGHYQKILYECVYYDPELKYVLVLSQNSQKLLKKIELDLTDYEIRFVSDLKEMKEKIIIKENDLDDRIIEIMKHDIRTSLTSKASYDLVLENNNGLEFVLLYPDNEVIKTFTFSKEKYQEYKKQFHDLLNETYNVDEMFAAKVIYNKHKLFDYH</sequence>
<comment type="caution">
    <text evidence="2">The sequence shown here is derived from an EMBL/GenBank/DDBJ whole genome shotgun (WGS) entry which is preliminary data.</text>
</comment>
<dbReference type="InterPro" id="IPR025682">
    <property type="entry name" value="CpXC_dom"/>
</dbReference>
<dbReference type="AlphaFoldDB" id="A0A9D2BP91"/>
<gene>
    <name evidence="2" type="ORF">H9980_11340</name>
</gene>
<dbReference type="EMBL" id="DXET01000253">
    <property type="protein sequence ID" value="HIX82544.1"/>
    <property type="molecule type" value="Genomic_DNA"/>
</dbReference>
<organism evidence="2 3">
    <name type="scientific">Candidatus Erysipelatoclostridium merdavium</name>
    <dbReference type="NCBI Taxonomy" id="2838566"/>
    <lineage>
        <taxon>Bacteria</taxon>
        <taxon>Bacillati</taxon>
        <taxon>Bacillota</taxon>
        <taxon>Erysipelotrichia</taxon>
        <taxon>Erysipelotrichales</taxon>
        <taxon>Erysipelotrichales incertae sedis</taxon>
    </lineage>
</organism>
<dbReference type="Proteomes" id="UP000886724">
    <property type="component" value="Unassembled WGS sequence"/>
</dbReference>
<evidence type="ECO:0000313" key="2">
    <source>
        <dbReference type="EMBL" id="HIX82544.1"/>
    </source>
</evidence>
<reference evidence="2" key="2">
    <citation type="submission" date="2021-04" db="EMBL/GenBank/DDBJ databases">
        <authorList>
            <person name="Gilroy R."/>
        </authorList>
    </citation>
    <scope>NUCLEOTIDE SEQUENCE</scope>
    <source>
        <strain evidence="2">ChiGjej1B1-14440</strain>
    </source>
</reference>
<evidence type="ECO:0000313" key="3">
    <source>
        <dbReference type="Proteomes" id="UP000886724"/>
    </source>
</evidence>